<proteinExistence type="predicted"/>
<evidence type="ECO:0000313" key="1">
    <source>
        <dbReference type="EMBL" id="NCU19026.1"/>
    </source>
</evidence>
<dbReference type="InterPro" id="IPR009507">
    <property type="entry name" value="UPF0435"/>
</dbReference>
<evidence type="ECO:0000313" key="2">
    <source>
        <dbReference type="Proteomes" id="UP000743899"/>
    </source>
</evidence>
<dbReference type="Pfam" id="PF06569">
    <property type="entry name" value="DUF1128"/>
    <property type="match status" value="1"/>
</dbReference>
<sequence length="74" mass="8652">MNLSVKSKENIEFMLNGILEKLNFMTMSAFKSSEINEDRYEELVDIYELVMRRDNFSSAEIQALAEELGNLRNK</sequence>
<name>A0ABX0A8Y7_9BACI</name>
<accession>A0ABX0A8Y7</accession>
<organism evidence="1 2">
    <name type="scientific">Pallidibacillus pasinlerensis</name>
    <dbReference type="NCBI Taxonomy" id="2703818"/>
    <lineage>
        <taxon>Bacteria</taxon>
        <taxon>Bacillati</taxon>
        <taxon>Bacillota</taxon>
        <taxon>Bacilli</taxon>
        <taxon>Bacillales</taxon>
        <taxon>Bacillaceae</taxon>
        <taxon>Pallidibacillus</taxon>
    </lineage>
</organism>
<gene>
    <name evidence="1" type="ORF">GW534_15255</name>
</gene>
<reference evidence="1 2" key="1">
    <citation type="submission" date="2020-01" db="EMBL/GenBank/DDBJ databases">
        <title>A novel Bacillus sp. from Pasinler.</title>
        <authorList>
            <person name="Adiguzel A."/>
            <person name="Ay H."/>
            <person name="Baltaci M.O."/>
        </authorList>
    </citation>
    <scope>NUCLEOTIDE SEQUENCE [LARGE SCALE GENOMIC DNA]</scope>
    <source>
        <strain evidence="1 2">P1</strain>
    </source>
</reference>
<dbReference type="EMBL" id="JAACYS010000108">
    <property type="protein sequence ID" value="NCU19026.1"/>
    <property type="molecule type" value="Genomic_DNA"/>
</dbReference>
<dbReference type="RefSeq" id="WP_161921848.1">
    <property type="nucleotide sequence ID" value="NZ_JAACYS010000108.1"/>
</dbReference>
<dbReference type="Proteomes" id="UP000743899">
    <property type="component" value="Unassembled WGS sequence"/>
</dbReference>
<comment type="caution">
    <text evidence="1">The sequence shown here is derived from an EMBL/GenBank/DDBJ whole genome shotgun (WGS) entry which is preliminary data.</text>
</comment>
<protein>
    <submittedName>
        <fullName evidence="1">DUF1128 domain-containing protein</fullName>
    </submittedName>
</protein>
<keyword evidence="2" id="KW-1185">Reference proteome</keyword>